<keyword evidence="2" id="KW-0804">Transcription</keyword>
<name>A0A1M6UU03_9ACTN</name>
<sequence length="329" mass="33035">MSTSGSGTQRAQRTTPAEQHLGDRLAAFVDGELADDARERVQSHLATCPQCKAAATEQRRLKNVVAASELPAISAGLLARLQGLAACGPKDGGDDGTDGGALRGGYGGYDGVHEVHDVREVSQGGRRGPFDGGMLGSEVFASGGRRRPSYLAPAADLVAPGDGKGARGFRVHELARSLTGDQQSAAAAPAAASAAVQASRGRRFAFAAAGAFSMAAIAIGGALPMEAGIDGSVRPDDGPAVTPFSAANSVTDTHGTTPRDMLDARDERRLRQVSVALPGGLASATSVASVTSAALSGERPDPGALTPGALTGDRIPALNGSAPGPAALR</sequence>
<evidence type="ECO:0000256" key="3">
    <source>
        <dbReference type="SAM" id="MobiDB-lite"/>
    </source>
</evidence>
<feature type="region of interest" description="Disordered" evidence="3">
    <location>
        <begin position="234"/>
        <end position="263"/>
    </location>
</feature>
<gene>
    <name evidence="5" type="ORF">SAMN05216499_101482</name>
</gene>
<feature type="compositionally biased region" description="Polar residues" evidence="3">
    <location>
        <begin position="245"/>
        <end position="256"/>
    </location>
</feature>
<organism evidence="5 6">
    <name type="scientific">Actinacidiphila paucisporea</name>
    <dbReference type="NCBI Taxonomy" id="310782"/>
    <lineage>
        <taxon>Bacteria</taxon>
        <taxon>Bacillati</taxon>
        <taxon>Actinomycetota</taxon>
        <taxon>Actinomycetes</taxon>
        <taxon>Kitasatosporales</taxon>
        <taxon>Streptomycetaceae</taxon>
        <taxon>Actinacidiphila</taxon>
    </lineage>
</organism>
<protein>
    <submittedName>
        <fullName evidence="5">Putative zinc-finger</fullName>
    </submittedName>
</protein>
<dbReference type="GO" id="GO:0008270">
    <property type="term" value="F:zinc ion binding"/>
    <property type="evidence" value="ECO:0007669"/>
    <property type="project" value="UniProtKB-KW"/>
</dbReference>
<keyword evidence="5" id="KW-0863">Zinc-finger</keyword>
<keyword evidence="5" id="KW-0479">Metal-binding</keyword>
<dbReference type="OrthoDB" id="3743969at2"/>
<evidence type="ECO:0000313" key="5">
    <source>
        <dbReference type="EMBL" id="SHK72644.1"/>
    </source>
</evidence>
<keyword evidence="5" id="KW-0862">Zinc</keyword>
<evidence type="ECO:0000256" key="2">
    <source>
        <dbReference type="ARBA" id="ARBA00023163"/>
    </source>
</evidence>
<keyword evidence="1" id="KW-0805">Transcription regulation</keyword>
<feature type="region of interest" description="Disordered" evidence="3">
    <location>
        <begin position="1"/>
        <end position="23"/>
    </location>
</feature>
<evidence type="ECO:0000256" key="1">
    <source>
        <dbReference type="ARBA" id="ARBA00023015"/>
    </source>
</evidence>
<dbReference type="EMBL" id="FRBI01000001">
    <property type="protein sequence ID" value="SHK72644.1"/>
    <property type="molecule type" value="Genomic_DNA"/>
</dbReference>
<accession>A0A1M6UU03</accession>
<reference evidence="5 6" key="1">
    <citation type="submission" date="2016-11" db="EMBL/GenBank/DDBJ databases">
        <authorList>
            <person name="Jaros S."/>
            <person name="Januszkiewicz K."/>
            <person name="Wedrychowicz H."/>
        </authorList>
    </citation>
    <scope>NUCLEOTIDE SEQUENCE [LARGE SCALE GENOMIC DNA]</scope>
    <source>
        <strain evidence="5 6">CGMCC 4.2025</strain>
    </source>
</reference>
<feature type="region of interest" description="Disordered" evidence="3">
    <location>
        <begin position="292"/>
        <end position="329"/>
    </location>
</feature>
<dbReference type="Pfam" id="PF13490">
    <property type="entry name" value="zf-HC2"/>
    <property type="match status" value="1"/>
</dbReference>
<dbReference type="InterPro" id="IPR041916">
    <property type="entry name" value="Anti_sigma_zinc_sf"/>
</dbReference>
<proteinExistence type="predicted"/>
<dbReference type="STRING" id="310782.SAMN05216499_101482"/>
<evidence type="ECO:0000259" key="4">
    <source>
        <dbReference type="Pfam" id="PF13490"/>
    </source>
</evidence>
<dbReference type="Proteomes" id="UP000184111">
    <property type="component" value="Unassembled WGS sequence"/>
</dbReference>
<feature type="compositionally biased region" description="Polar residues" evidence="3">
    <location>
        <begin position="1"/>
        <end position="17"/>
    </location>
</feature>
<evidence type="ECO:0000313" key="6">
    <source>
        <dbReference type="Proteomes" id="UP000184111"/>
    </source>
</evidence>
<keyword evidence="6" id="KW-1185">Reference proteome</keyword>
<dbReference type="Gene3D" id="1.10.10.1320">
    <property type="entry name" value="Anti-sigma factor, zinc-finger domain"/>
    <property type="match status" value="1"/>
</dbReference>
<feature type="domain" description="Putative zinc-finger" evidence="4">
    <location>
        <begin position="23"/>
        <end position="51"/>
    </location>
</feature>
<dbReference type="AlphaFoldDB" id="A0A1M6UU03"/>
<dbReference type="InterPro" id="IPR027383">
    <property type="entry name" value="Znf_put"/>
</dbReference>
<dbReference type="RefSeq" id="WP_073493050.1">
    <property type="nucleotide sequence ID" value="NZ_FRBI01000001.1"/>
</dbReference>